<name>A0AAW4FTN7_9HYPH</name>
<dbReference type="Pfam" id="PF00440">
    <property type="entry name" value="TetR_N"/>
    <property type="match status" value="1"/>
</dbReference>
<feature type="DNA-binding region" description="H-T-H motif" evidence="4">
    <location>
        <begin position="41"/>
        <end position="60"/>
    </location>
</feature>
<dbReference type="Proteomes" id="UP000744980">
    <property type="component" value="Unassembled WGS sequence"/>
</dbReference>
<protein>
    <submittedName>
        <fullName evidence="6">TetR family transcriptional regulator</fullName>
    </submittedName>
</protein>
<keyword evidence="7" id="KW-1185">Reference proteome</keyword>
<proteinExistence type="predicted"/>
<dbReference type="RefSeq" id="WP_203529209.1">
    <property type="nucleotide sequence ID" value="NZ_CP083373.1"/>
</dbReference>
<reference evidence="6 7" key="1">
    <citation type="submission" date="2020-01" db="EMBL/GenBank/DDBJ databases">
        <title>Draft genome assembly of Ensifer adhaerens T173.</title>
        <authorList>
            <person name="Craig J.E."/>
            <person name="Stinchcombe J.R."/>
        </authorList>
    </citation>
    <scope>NUCLEOTIDE SEQUENCE [LARGE SCALE GENOMIC DNA]</scope>
    <source>
        <strain evidence="6 7">T173</strain>
    </source>
</reference>
<evidence type="ECO:0000256" key="3">
    <source>
        <dbReference type="ARBA" id="ARBA00023163"/>
    </source>
</evidence>
<dbReference type="GO" id="GO:0003700">
    <property type="term" value="F:DNA-binding transcription factor activity"/>
    <property type="evidence" value="ECO:0007669"/>
    <property type="project" value="TreeGrafter"/>
</dbReference>
<dbReference type="GO" id="GO:0000976">
    <property type="term" value="F:transcription cis-regulatory region binding"/>
    <property type="evidence" value="ECO:0007669"/>
    <property type="project" value="TreeGrafter"/>
</dbReference>
<keyword evidence="2 4" id="KW-0238">DNA-binding</keyword>
<dbReference type="PANTHER" id="PTHR30055">
    <property type="entry name" value="HTH-TYPE TRANSCRIPTIONAL REGULATOR RUTR"/>
    <property type="match status" value="1"/>
</dbReference>
<dbReference type="InterPro" id="IPR050109">
    <property type="entry name" value="HTH-type_TetR-like_transc_reg"/>
</dbReference>
<dbReference type="InterPro" id="IPR009057">
    <property type="entry name" value="Homeodomain-like_sf"/>
</dbReference>
<feature type="domain" description="HTH tetR-type" evidence="5">
    <location>
        <begin position="18"/>
        <end position="78"/>
    </location>
</feature>
<dbReference type="PROSITE" id="PS50977">
    <property type="entry name" value="HTH_TETR_2"/>
    <property type="match status" value="1"/>
</dbReference>
<comment type="caution">
    <text evidence="6">The sequence shown here is derived from an EMBL/GenBank/DDBJ whole genome shotgun (WGS) entry which is preliminary data.</text>
</comment>
<organism evidence="6 7">
    <name type="scientific">Ensifer canadensis</name>
    <dbReference type="NCBI Taxonomy" id="555315"/>
    <lineage>
        <taxon>Bacteria</taxon>
        <taxon>Pseudomonadati</taxon>
        <taxon>Pseudomonadota</taxon>
        <taxon>Alphaproteobacteria</taxon>
        <taxon>Hyphomicrobiales</taxon>
        <taxon>Rhizobiaceae</taxon>
        <taxon>Sinorhizobium/Ensifer group</taxon>
        <taxon>Ensifer</taxon>
    </lineage>
</organism>
<dbReference type="InterPro" id="IPR001647">
    <property type="entry name" value="HTH_TetR"/>
</dbReference>
<dbReference type="InterPro" id="IPR049513">
    <property type="entry name" value="TetR_C_40"/>
</dbReference>
<gene>
    <name evidence="6" type="ORF">GFB56_28605</name>
</gene>
<evidence type="ECO:0000313" key="6">
    <source>
        <dbReference type="EMBL" id="MBM3094706.1"/>
    </source>
</evidence>
<evidence type="ECO:0000256" key="4">
    <source>
        <dbReference type="PROSITE-ProRule" id="PRU00335"/>
    </source>
</evidence>
<dbReference type="PRINTS" id="PR00455">
    <property type="entry name" value="HTHTETR"/>
</dbReference>
<accession>A0AAW4FTN7</accession>
<keyword evidence="1" id="KW-0805">Transcription regulation</keyword>
<dbReference type="AlphaFoldDB" id="A0AAW4FTN7"/>
<dbReference type="Gene3D" id="1.10.357.10">
    <property type="entry name" value="Tetracycline Repressor, domain 2"/>
    <property type="match status" value="1"/>
</dbReference>
<evidence type="ECO:0000256" key="2">
    <source>
        <dbReference type="ARBA" id="ARBA00023125"/>
    </source>
</evidence>
<dbReference type="EMBL" id="WXFA01000030">
    <property type="protein sequence ID" value="MBM3094706.1"/>
    <property type="molecule type" value="Genomic_DNA"/>
</dbReference>
<dbReference type="SUPFAM" id="SSF46689">
    <property type="entry name" value="Homeodomain-like"/>
    <property type="match status" value="1"/>
</dbReference>
<evidence type="ECO:0000259" key="5">
    <source>
        <dbReference type="PROSITE" id="PS50977"/>
    </source>
</evidence>
<keyword evidence="3" id="KW-0804">Transcription</keyword>
<evidence type="ECO:0000256" key="1">
    <source>
        <dbReference type="ARBA" id="ARBA00023015"/>
    </source>
</evidence>
<evidence type="ECO:0000313" key="7">
    <source>
        <dbReference type="Proteomes" id="UP000744980"/>
    </source>
</evidence>
<dbReference type="PANTHER" id="PTHR30055:SF234">
    <property type="entry name" value="HTH-TYPE TRANSCRIPTIONAL REGULATOR BETI"/>
    <property type="match status" value="1"/>
</dbReference>
<dbReference type="Pfam" id="PF21306">
    <property type="entry name" value="TetR_C_40"/>
    <property type="match status" value="1"/>
</dbReference>
<sequence>MANINPIRRAEIGREKRARTRAQLVAAANSLFARQAVESVTVDDVVKEAGVAKGTFYVHFDSLEAVTAAVGEELVQSFDELLQPGRGSLADPALKIAFGCYSFIDKALNDPLWASVVARLAAAAPKGGEIARRRLFEDLQQFSEALPDDGVSAELKLEIVVGIMLQILRALGEGRLSSIDRDAAISAILRAIGLEAEEAKSVVARLPLPPTQDDSSRSATN</sequence>